<organism evidence="1 2">
    <name type="scientific">Protomyces lactucae-debilis</name>
    <dbReference type="NCBI Taxonomy" id="2754530"/>
    <lineage>
        <taxon>Eukaryota</taxon>
        <taxon>Fungi</taxon>
        <taxon>Dikarya</taxon>
        <taxon>Ascomycota</taxon>
        <taxon>Taphrinomycotina</taxon>
        <taxon>Taphrinomycetes</taxon>
        <taxon>Taphrinales</taxon>
        <taxon>Protomycetaceae</taxon>
        <taxon>Protomyces</taxon>
    </lineage>
</organism>
<evidence type="ECO:0000313" key="1">
    <source>
        <dbReference type="EMBL" id="ORY75108.1"/>
    </source>
</evidence>
<comment type="caution">
    <text evidence="1">The sequence shown here is derived from an EMBL/GenBank/DDBJ whole genome shotgun (WGS) entry which is preliminary data.</text>
</comment>
<name>A0A1Y2EU72_PROLT</name>
<keyword evidence="2" id="KW-1185">Reference proteome</keyword>
<proteinExistence type="predicted"/>
<dbReference type="GeneID" id="63788245"/>
<evidence type="ECO:0000313" key="2">
    <source>
        <dbReference type="Proteomes" id="UP000193685"/>
    </source>
</evidence>
<protein>
    <submittedName>
        <fullName evidence="1">Uncharacterized protein</fullName>
    </submittedName>
</protein>
<dbReference type="Proteomes" id="UP000193685">
    <property type="component" value="Unassembled WGS sequence"/>
</dbReference>
<sequence>MDATTWQEDWAWARPILIDVVLCTAIGVYANIDLEYWSAELWSLLGYKFGSSFGLHSQMDACAMSTYRLVANTWSDPPKTDCNLTCAALAKSHYDGLALGPDLCQVVNSLADFDWLYLEPSFLQQDVLDGVSSHQPCNCVMKLVMHRQKKFSSDTLQCEVRIVSNRLSFAGWSARPWRTDDEDCELTTPITTKQQSSLHIAMKYNINKALHPAKDFQPASPLL</sequence>
<reference evidence="1 2" key="1">
    <citation type="submission" date="2016-07" db="EMBL/GenBank/DDBJ databases">
        <title>Pervasive Adenine N6-methylation of Active Genes in Fungi.</title>
        <authorList>
            <consortium name="DOE Joint Genome Institute"/>
            <person name="Mondo S.J."/>
            <person name="Dannebaum R.O."/>
            <person name="Kuo R.C."/>
            <person name="Labutti K."/>
            <person name="Haridas S."/>
            <person name="Kuo A."/>
            <person name="Salamov A."/>
            <person name="Ahrendt S.R."/>
            <person name="Lipzen A."/>
            <person name="Sullivan W."/>
            <person name="Andreopoulos W.B."/>
            <person name="Clum A."/>
            <person name="Lindquist E."/>
            <person name="Daum C."/>
            <person name="Ramamoorthy G.K."/>
            <person name="Gryganskyi A."/>
            <person name="Culley D."/>
            <person name="Magnuson J.K."/>
            <person name="James T.Y."/>
            <person name="O'Malley M.A."/>
            <person name="Stajich J.E."/>
            <person name="Spatafora J.W."/>
            <person name="Visel A."/>
            <person name="Grigoriev I.V."/>
        </authorList>
    </citation>
    <scope>NUCLEOTIDE SEQUENCE [LARGE SCALE GENOMIC DNA]</scope>
    <source>
        <strain evidence="1 2">12-1054</strain>
    </source>
</reference>
<dbReference type="AlphaFoldDB" id="A0A1Y2EU72"/>
<gene>
    <name evidence="1" type="ORF">BCR37DRAFT_395621</name>
</gene>
<accession>A0A1Y2EU72</accession>
<dbReference type="EMBL" id="MCFI01000027">
    <property type="protein sequence ID" value="ORY75108.1"/>
    <property type="molecule type" value="Genomic_DNA"/>
</dbReference>
<dbReference type="RefSeq" id="XP_040722220.1">
    <property type="nucleotide sequence ID" value="XM_040871646.1"/>
</dbReference>